<proteinExistence type="predicted"/>
<dbReference type="InterPro" id="IPR035992">
    <property type="entry name" value="Ricin_B-like_lectins"/>
</dbReference>
<reference evidence="1" key="1">
    <citation type="submission" date="2016-04" db="EMBL/GenBank/DDBJ databases">
        <authorList>
            <person name="Evans L.H."/>
            <person name="Alamgir A."/>
            <person name="Owens N."/>
            <person name="Weber N.D."/>
            <person name="Virtaneva K."/>
            <person name="Barbian K."/>
            <person name="Babar A."/>
            <person name="Rosenke K."/>
        </authorList>
    </citation>
    <scope>NUCLEOTIDE SEQUENCE [LARGE SCALE GENOMIC DNA]</scope>
    <source>
        <strain evidence="1">CBS 101.48</strain>
    </source>
</reference>
<dbReference type="Gene3D" id="2.80.10.50">
    <property type="match status" value="1"/>
</dbReference>
<dbReference type="SUPFAM" id="SSF50370">
    <property type="entry name" value="Ricin B-like lectins"/>
    <property type="match status" value="1"/>
</dbReference>
<dbReference type="AlphaFoldDB" id="A0A168QPY4"/>
<evidence type="ECO:0008006" key="3">
    <source>
        <dbReference type="Google" id="ProtNLM"/>
    </source>
</evidence>
<gene>
    <name evidence="1" type="primary">ABSGL_11149.1 scaffold 12295</name>
</gene>
<evidence type="ECO:0000313" key="2">
    <source>
        <dbReference type="Proteomes" id="UP000078561"/>
    </source>
</evidence>
<keyword evidence="2" id="KW-1185">Reference proteome</keyword>
<evidence type="ECO:0000313" key="1">
    <source>
        <dbReference type="EMBL" id="SAM05274.1"/>
    </source>
</evidence>
<protein>
    <recommendedName>
        <fullName evidence="3">Ricin B lectin domain-containing protein</fullName>
    </recommendedName>
</protein>
<name>A0A168QPY4_ABSGL</name>
<organism evidence="1">
    <name type="scientific">Absidia glauca</name>
    <name type="common">Pin mould</name>
    <dbReference type="NCBI Taxonomy" id="4829"/>
    <lineage>
        <taxon>Eukaryota</taxon>
        <taxon>Fungi</taxon>
        <taxon>Fungi incertae sedis</taxon>
        <taxon>Mucoromycota</taxon>
        <taxon>Mucoromycotina</taxon>
        <taxon>Mucoromycetes</taxon>
        <taxon>Mucorales</taxon>
        <taxon>Cunninghamellaceae</taxon>
        <taxon>Absidia</taxon>
    </lineage>
</organism>
<dbReference type="Proteomes" id="UP000078561">
    <property type="component" value="Unassembled WGS sequence"/>
</dbReference>
<dbReference type="EMBL" id="LT554468">
    <property type="protein sequence ID" value="SAM05274.1"/>
    <property type="molecule type" value="Genomic_DNA"/>
</dbReference>
<dbReference type="OrthoDB" id="9895617at2759"/>
<accession>A0A168QPY4</accession>
<dbReference type="STRING" id="4829.A0A168QPY4"/>
<dbReference type="InParanoid" id="A0A168QPY4"/>
<sequence length="222" mass="25411">MVDSINQLWMHEDGFLINKKSGLVVDIRGGDIKKDKLLIQYARKPGLAHNQRWKYKDGFIFPQAAPHLVIDIRGGDFKETNGLFLNTKDINSRTQQWLIQPFENEKSGDELALLRPSPNIRTSSFARPEELCDDYRMVYIEKKQDPSANELTGAAAFKAIKDYIAHQKETQQPIVGPHARDAIQQLARKEIQSLCPNHQDTRDLVNAAEQSALSYFAREYEE</sequence>
<dbReference type="OMA" id="FFIRCKA"/>